<dbReference type="Gene3D" id="3.40.50.1480">
    <property type="entry name" value="Adenosylhomocysteinase-like"/>
    <property type="match status" value="1"/>
</dbReference>
<keyword evidence="3 5" id="KW-0378">Hydrolase</keyword>
<dbReference type="Pfam" id="PF00670">
    <property type="entry name" value="AdoHcyase_NAD"/>
    <property type="match status" value="1"/>
</dbReference>
<feature type="binding site" evidence="5">
    <location>
        <position position="229"/>
    </location>
    <ligand>
        <name>NAD(+)</name>
        <dbReference type="ChEBI" id="CHEBI:57540"/>
    </ligand>
</feature>
<organism evidence="11 12">
    <name type="scientific">Rhodoblastus sphagnicola</name>
    <dbReference type="NCBI Taxonomy" id="333368"/>
    <lineage>
        <taxon>Bacteria</taxon>
        <taxon>Pseudomonadati</taxon>
        <taxon>Pseudomonadota</taxon>
        <taxon>Alphaproteobacteria</taxon>
        <taxon>Hyphomicrobiales</taxon>
        <taxon>Rhodoblastaceae</taxon>
        <taxon>Rhodoblastus</taxon>
    </lineage>
</organism>
<reference evidence="11 12" key="1">
    <citation type="journal article" date="2018" name="Arch. Microbiol.">
        <title>New insights into the metabolic potential of the phototrophic purple bacterium Rhodopila globiformis DSM 161(T) from its draft genome sequence and evidence for a vanadium-dependent nitrogenase.</title>
        <authorList>
            <person name="Imhoff J.F."/>
            <person name="Rahn T."/>
            <person name="Kunzel S."/>
            <person name="Neulinger S.C."/>
        </authorList>
    </citation>
    <scope>NUCLEOTIDE SEQUENCE [LARGE SCALE GENOMIC DNA]</scope>
    <source>
        <strain evidence="11 12">DSM 16996</strain>
    </source>
</reference>
<dbReference type="SUPFAM" id="SSF51735">
    <property type="entry name" value="NAD(P)-binding Rossmann-fold domains"/>
    <property type="match status" value="1"/>
</dbReference>
<proteinExistence type="inferred from homology"/>
<evidence type="ECO:0000256" key="8">
    <source>
        <dbReference type="RuleBase" id="RU000548"/>
    </source>
</evidence>
<gene>
    <name evidence="5" type="primary">ahcY</name>
    <name evidence="11" type="ORF">CCR94_23160</name>
</gene>
<evidence type="ECO:0000256" key="5">
    <source>
        <dbReference type="HAMAP-Rule" id="MF_00563"/>
    </source>
</evidence>
<dbReference type="PROSITE" id="PS00739">
    <property type="entry name" value="ADOHCYASE_2"/>
    <property type="match status" value="1"/>
</dbReference>
<comment type="cofactor">
    <cofactor evidence="5 7 8">
        <name>NAD(+)</name>
        <dbReference type="ChEBI" id="CHEBI:57540"/>
    </cofactor>
    <text evidence="5 7 8">Binds 1 NAD(+) per subunit.</text>
</comment>
<dbReference type="FunFam" id="3.40.50.720:FF:000004">
    <property type="entry name" value="Adenosylhomocysteinase"/>
    <property type="match status" value="1"/>
</dbReference>
<dbReference type="PROSITE" id="PS00738">
    <property type="entry name" value="ADOHCYASE_1"/>
    <property type="match status" value="1"/>
</dbReference>
<evidence type="ECO:0000259" key="10">
    <source>
        <dbReference type="SMART" id="SM00997"/>
    </source>
</evidence>
<evidence type="ECO:0000313" key="12">
    <source>
        <dbReference type="Proteomes" id="UP000239089"/>
    </source>
</evidence>
<name>A0A2S6MUT8_9HYPH</name>
<evidence type="ECO:0000256" key="4">
    <source>
        <dbReference type="ARBA" id="ARBA00023027"/>
    </source>
</evidence>
<evidence type="ECO:0000256" key="3">
    <source>
        <dbReference type="ARBA" id="ARBA00022801"/>
    </source>
</evidence>
<dbReference type="InterPro" id="IPR020082">
    <property type="entry name" value="S-Ado-L-homoCys_hydrolase_CS"/>
</dbReference>
<dbReference type="InterPro" id="IPR036291">
    <property type="entry name" value="NAD(P)-bd_dom_sf"/>
</dbReference>
<dbReference type="Gene3D" id="3.40.50.720">
    <property type="entry name" value="NAD(P)-binding Rossmann-like Domain"/>
    <property type="match status" value="1"/>
</dbReference>
<dbReference type="SMART" id="SM00997">
    <property type="entry name" value="AdoHcyase_NAD"/>
    <property type="match status" value="1"/>
</dbReference>
<feature type="binding site" evidence="7">
    <location>
        <position position="389"/>
    </location>
    <ligand>
        <name>NAD(+)</name>
        <dbReference type="ChEBI" id="CHEBI:57540"/>
    </ligand>
</feature>
<comment type="similarity">
    <text evidence="1 5 9">Belongs to the adenosylhomocysteinase family.</text>
</comment>
<evidence type="ECO:0000256" key="9">
    <source>
        <dbReference type="RuleBase" id="RU004166"/>
    </source>
</evidence>
<evidence type="ECO:0000313" key="11">
    <source>
        <dbReference type="EMBL" id="PPQ26118.1"/>
    </source>
</evidence>
<dbReference type="HAMAP" id="MF_00563">
    <property type="entry name" value="AdoHcyase"/>
    <property type="match status" value="1"/>
</dbReference>
<dbReference type="GO" id="GO:0006730">
    <property type="term" value="P:one-carbon metabolic process"/>
    <property type="evidence" value="ECO:0007669"/>
    <property type="project" value="UniProtKB-UniRule"/>
</dbReference>
<feature type="binding site" evidence="5 7">
    <location>
        <begin position="337"/>
        <end position="339"/>
    </location>
    <ligand>
        <name>NAD(+)</name>
        <dbReference type="ChEBI" id="CHEBI:57540"/>
    </ligand>
</feature>
<feature type="binding site" evidence="5 6">
    <location>
        <position position="58"/>
    </location>
    <ligand>
        <name>substrate</name>
    </ligand>
</feature>
<protein>
    <recommendedName>
        <fullName evidence="5">Adenosylhomocysteinase</fullName>
        <ecNumber evidence="5">3.13.2.1</ecNumber>
    </recommendedName>
    <alternativeName>
        <fullName evidence="5">S-adenosyl-L-homocysteine hydrolase</fullName>
        <shortName evidence="5">AdoHcyase</shortName>
    </alternativeName>
</protein>
<dbReference type="AlphaFoldDB" id="A0A2S6MUT8"/>
<dbReference type="GO" id="GO:0071269">
    <property type="term" value="P:L-homocysteine biosynthetic process"/>
    <property type="evidence" value="ECO:0007669"/>
    <property type="project" value="UniProtKB-UniRule"/>
</dbReference>
<dbReference type="InterPro" id="IPR015878">
    <property type="entry name" value="Ado_hCys_hydrolase_NAD-bd"/>
</dbReference>
<feature type="binding site" evidence="5 7">
    <location>
        <position position="382"/>
    </location>
    <ligand>
        <name>NAD(+)</name>
        <dbReference type="ChEBI" id="CHEBI:57540"/>
    </ligand>
</feature>
<dbReference type="RefSeq" id="WP_104510657.1">
    <property type="nucleotide sequence ID" value="NZ_JACIGC010000002.1"/>
</dbReference>
<dbReference type="NCBIfam" id="NF004005">
    <property type="entry name" value="PRK05476.2-3"/>
    <property type="match status" value="1"/>
</dbReference>
<accession>A0A2S6MUT8</accession>
<feature type="binding site" evidence="7">
    <location>
        <begin position="260"/>
        <end position="265"/>
    </location>
    <ligand>
        <name>NAD(+)</name>
        <dbReference type="ChEBI" id="CHEBI:57540"/>
    </ligand>
</feature>
<dbReference type="OrthoDB" id="9802717at2"/>
<dbReference type="Pfam" id="PF05221">
    <property type="entry name" value="AdoHcyase"/>
    <property type="match status" value="1"/>
</dbReference>
<keyword evidence="5" id="KW-0963">Cytoplasm</keyword>
<feature type="binding site" evidence="5">
    <location>
        <position position="316"/>
    </location>
    <ligand>
        <name>NAD(+)</name>
        <dbReference type="ChEBI" id="CHEBI:57540"/>
    </ligand>
</feature>
<comment type="catalytic activity">
    <reaction evidence="5 8">
        <text>S-adenosyl-L-homocysteine + H2O = L-homocysteine + adenosine</text>
        <dbReference type="Rhea" id="RHEA:21708"/>
        <dbReference type="ChEBI" id="CHEBI:15377"/>
        <dbReference type="ChEBI" id="CHEBI:16335"/>
        <dbReference type="ChEBI" id="CHEBI:57856"/>
        <dbReference type="ChEBI" id="CHEBI:58199"/>
        <dbReference type="EC" id="3.13.2.1"/>
    </reaction>
</comment>
<keyword evidence="2 5" id="KW-0554">One-carbon metabolism</keyword>
<feature type="binding site" evidence="5 6">
    <location>
        <position position="224"/>
    </location>
    <ligand>
        <name>substrate</name>
    </ligand>
</feature>
<dbReference type="CDD" id="cd00401">
    <property type="entry name" value="SAHH"/>
    <property type="match status" value="1"/>
</dbReference>
<feature type="binding site" evidence="5">
    <location>
        <begin position="258"/>
        <end position="263"/>
    </location>
    <ligand>
        <name>NAD(+)</name>
        <dbReference type="ChEBI" id="CHEBI:57540"/>
    </ligand>
</feature>
<dbReference type="GO" id="GO:0005829">
    <property type="term" value="C:cytosol"/>
    <property type="evidence" value="ECO:0007669"/>
    <property type="project" value="TreeGrafter"/>
</dbReference>
<dbReference type="PIRSF" id="PIRSF001109">
    <property type="entry name" value="Ad_hcy_hydrolase"/>
    <property type="match status" value="1"/>
</dbReference>
<feature type="binding site" evidence="5 6">
    <location>
        <position position="228"/>
    </location>
    <ligand>
        <name>substrate</name>
    </ligand>
</feature>
<comment type="pathway">
    <text evidence="5 8">Amino-acid biosynthesis; L-homocysteine biosynthesis; L-homocysteine from S-adenosyl-L-homocysteine: step 1/1.</text>
</comment>
<comment type="function">
    <text evidence="5">May play a key role in the regulation of the intracellular concentration of adenosylhomocysteine.</text>
</comment>
<dbReference type="EC" id="3.13.2.1" evidence="5"/>
<evidence type="ECO:0000256" key="6">
    <source>
        <dbReference type="PIRSR" id="PIRSR001109-1"/>
    </source>
</evidence>
<evidence type="ECO:0000256" key="1">
    <source>
        <dbReference type="ARBA" id="ARBA00007122"/>
    </source>
</evidence>
<sequence length="468" mass="51394">MSHPTHDYVVRDIALADWGRKEIAIAETEMPGLMATRAEYGDSQPLKGARVAGSLHMTIQTAVLIETLQALGADVRWASCNIYSTQDHAAAAIAAQGTPVFAIKGESLEEYWEYTHHIFEWSDGGQPNMILDDGGDATLLIHLGLRAEQGDVAFLDTASNEEEEVLYAAIKKRLKSNPGFYGRNAAAIKGVTEETTTGVHRLYIMQKEGRLLWPAINVNDSVTKSKFDNLYGCRESLVDGIRRGTDVMMAGKVAMVAGFGDVGKGSAASLRNAGCRVLVSEIDPICALQAAMEGYEVTTMDDGASRADIFVTSTGNVDVITVDHMRAMKDRAIVCNIGHFDSEIQVGGLRNFKWHNVKPQVDEVEFPDGKRIILLSEGRLVNLGNATGHPSFVMSASFTNQTLAQIELYTKQGQYDRQVYTLPKHLDEKVAKLHLEKIGVKLTELTKAQSDYLSVPVEGPFKPDHYRY</sequence>
<feature type="binding site" evidence="5 7">
    <location>
        <position position="281"/>
    </location>
    <ligand>
        <name>NAD(+)</name>
        <dbReference type="ChEBI" id="CHEBI:57540"/>
    </ligand>
</feature>
<comment type="caution">
    <text evidence="11">The sequence shown here is derived from an EMBL/GenBank/DDBJ whole genome shotgun (WGS) entry which is preliminary data.</text>
</comment>
<dbReference type="GO" id="GO:0004013">
    <property type="term" value="F:adenosylhomocysteinase activity"/>
    <property type="evidence" value="ECO:0007669"/>
    <property type="project" value="UniProtKB-UniRule"/>
</dbReference>
<dbReference type="EMBL" id="NHSJ01000137">
    <property type="protein sequence ID" value="PPQ26118.1"/>
    <property type="molecule type" value="Genomic_DNA"/>
</dbReference>
<keyword evidence="12" id="KW-1185">Reference proteome</keyword>
<dbReference type="PANTHER" id="PTHR23420">
    <property type="entry name" value="ADENOSYLHOMOCYSTEINASE"/>
    <property type="match status" value="1"/>
</dbReference>
<dbReference type="PANTHER" id="PTHR23420:SF0">
    <property type="entry name" value="ADENOSYLHOMOCYSTEINASE"/>
    <property type="match status" value="1"/>
</dbReference>
<dbReference type="InterPro" id="IPR042172">
    <property type="entry name" value="Adenosylhomocyst_ase-like_sf"/>
</dbReference>
<dbReference type="UniPathway" id="UPA00314">
    <property type="reaction ID" value="UER00076"/>
</dbReference>
<feature type="binding site" evidence="5 6">
    <location>
        <position position="133"/>
    </location>
    <ligand>
        <name>substrate</name>
    </ligand>
</feature>
<keyword evidence="4 5" id="KW-0520">NAD</keyword>
<dbReference type="NCBIfam" id="TIGR00936">
    <property type="entry name" value="ahcY"/>
    <property type="match status" value="1"/>
</dbReference>
<evidence type="ECO:0000256" key="2">
    <source>
        <dbReference type="ARBA" id="ARBA00022563"/>
    </source>
</evidence>
<dbReference type="SUPFAM" id="SSF52283">
    <property type="entry name" value="Formate/glycerate dehydrogenase catalytic domain-like"/>
    <property type="match status" value="1"/>
</dbReference>
<feature type="binding site" evidence="5 7">
    <location>
        <begin position="195"/>
        <end position="197"/>
    </location>
    <ligand>
        <name>NAD(+)</name>
        <dbReference type="ChEBI" id="CHEBI:57540"/>
    </ligand>
</feature>
<dbReference type="GO" id="GO:0033353">
    <property type="term" value="P:S-adenosylmethionine cycle"/>
    <property type="evidence" value="ECO:0007669"/>
    <property type="project" value="TreeGrafter"/>
</dbReference>
<comment type="subcellular location">
    <subcellularLocation>
        <location evidence="5">Cytoplasm</location>
    </subcellularLocation>
</comment>
<evidence type="ECO:0000256" key="7">
    <source>
        <dbReference type="PIRSR" id="PIRSR001109-2"/>
    </source>
</evidence>
<feature type="domain" description="S-adenosyl-L-homocysteine hydrolase NAD binding" evidence="10">
    <location>
        <begin position="229"/>
        <end position="388"/>
    </location>
</feature>
<dbReference type="InterPro" id="IPR000043">
    <property type="entry name" value="Adenosylhomocysteinase-like"/>
</dbReference>
<dbReference type="SMART" id="SM00996">
    <property type="entry name" value="AdoHcyase"/>
    <property type="match status" value="1"/>
</dbReference>
<feature type="binding site" evidence="5 6">
    <location>
        <position position="194"/>
    </location>
    <ligand>
        <name>substrate</name>
    </ligand>
</feature>
<dbReference type="Proteomes" id="UP000239089">
    <property type="component" value="Unassembled WGS sequence"/>
</dbReference>